<sequence length="1021" mass="110530">MNIAKLSVFRPIAMGMVIIFILIIGTVSLRNMPVDLFPDLTFPVAAVTVTYDGAGPEEVENLLASPLENVMGTLPNVESISSVSRNGGALILVSFEWGTDMDFATLNMREQIDAVRDSLPSEVPIPKVLRFNPSDIPIMQLGVAGSEEDLTEVKKIIEDQIKPSLDSVPGVAAVTIEGQLEKEIRLTADPDKLSQYGVTLTHLQQLIGSENLNIPSGSIETENKNLPLRVTGEFESVEDLKNLSVPTESGTVKLSQLVDINETMKPAIQESYLNGEPAIGFSIQKQSGSNTVSVVNDINEKLEEIQPSLPNDMEIKTVFDQAKFINQSISAVVWNIIIGSILAAAVLYLFLRNIRSTLIIGLSIPISIVGAFILMYFSGQTINLLTLGGLALGVGMMVDNSIVILENIYRLRQEGKSLKNAAVEGTKEVGSAIIASTLTTVVVFLPIVFVTGLAAQLFKPLALAVTYSLIASLFTALIIVPLLSSLLMNRNESKSIFQVRFDRVNNWYRRVLDKTLKHPKKTVGFTVLLLALSAAGTPFIGTEFLPAQDQSFVNISANLPAGSSLEATEDVTEEINKILEDVEEVELSYLTAGGTDNFSVGAGSQTNRATYSVLLVPISEREKSDLEVAETIRKNVKTIPNADISVSASDSGFSADPIAINIIGPDLDVLKELSDDVLESISEVEGVREPVSSIESNNPEVQILIDREKASSYGIGSSQISTAISNATRGLVASNLARDGNQLDIRLTVDDKFTDSLDSLENLLVEAQTGQKVPLSAVAEIKRGLGPSEITRTDRLRQVEITASLLNRDLGTVTDEIRAKLVKDVPLPGNAYKITFGGQDEQMNDAFFKLSGALALAIVLVYMVMAGQFESFLYPFIIMFSVPLTAIGIIFGLLISFQPLGVGSLIGMLILTGIVVNNAIVLVDYINQLRETGMDTRSAILEAGPIRLRPILMTALTTILGLVPLSLGFGEGTEIQQPMAIVIVFGLSVATFITLVFIPVVYYLIDQRRQKRQDKKKEIEA</sequence>
<keyword evidence="1" id="KW-1133">Transmembrane helix</keyword>
<dbReference type="PANTHER" id="PTHR32063">
    <property type="match status" value="1"/>
</dbReference>
<dbReference type="InterPro" id="IPR027463">
    <property type="entry name" value="AcrB_DN_DC_subdom"/>
</dbReference>
<feature type="transmembrane region" description="Helical" evidence="1">
    <location>
        <begin position="12"/>
        <end position="29"/>
    </location>
</feature>
<name>A0A0J6CRG4_9BACL</name>
<dbReference type="RefSeq" id="WP_048310048.1">
    <property type="nucleotide sequence ID" value="NZ_CP119526.1"/>
</dbReference>
<feature type="transmembrane region" description="Helical" evidence="1">
    <location>
        <begin position="979"/>
        <end position="1005"/>
    </location>
</feature>
<dbReference type="OrthoDB" id="9757876at2"/>
<evidence type="ECO:0000256" key="1">
    <source>
        <dbReference type="SAM" id="Phobius"/>
    </source>
</evidence>
<feature type="transmembrane region" description="Helical" evidence="1">
    <location>
        <begin position="522"/>
        <end position="541"/>
    </location>
</feature>
<organism evidence="2 3">
    <name type="scientific">Guptibacillus hwajinpoensis</name>
    <dbReference type="NCBI Taxonomy" id="208199"/>
    <lineage>
        <taxon>Bacteria</taxon>
        <taxon>Bacillati</taxon>
        <taxon>Bacillota</taxon>
        <taxon>Bacilli</taxon>
        <taxon>Bacillales</taxon>
        <taxon>Guptibacillaceae</taxon>
        <taxon>Guptibacillus</taxon>
    </lineage>
</organism>
<dbReference type="Pfam" id="PF00873">
    <property type="entry name" value="ACR_tran"/>
    <property type="match status" value="1"/>
</dbReference>
<dbReference type="GO" id="GO:0042910">
    <property type="term" value="F:xenobiotic transmembrane transporter activity"/>
    <property type="evidence" value="ECO:0007669"/>
    <property type="project" value="TreeGrafter"/>
</dbReference>
<protein>
    <submittedName>
        <fullName evidence="2">Acriflavin resistance protein</fullName>
    </submittedName>
</protein>
<dbReference type="PRINTS" id="PR00702">
    <property type="entry name" value="ACRIFLAVINRP"/>
</dbReference>
<feature type="transmembrane region" description="Helical" evidence="1">
    <location>
        <begin position="846"/>
        <end position="865"/>
    </location>
</feature>
<dbReference type="Proteomes" id="UP000035996">
    <property type="component" value="Unassembled WGS sequence"/>
</dbReference>
<dbReference type="SUPFAM" id="SSF82693">
    <property type="entry name" value="Multidrug efflux transporter AcrB pore domain, PN1, PN2, PC1 and PC2 subdomains"/>
    <property type="match status" value="3"/>
</dbReference>
<dbReference type="SUPFAM" id="SSF82866">
    <property type="entry name" value="Multidrug efflux transporter AcrB transmembrane domain"/>
    <property type="match status" value="2"/>
</dbReference>
<evidence type="ECO:0000313" key="3">
    <source>
        <dbReference type="Proteomes" id="UP000035996"/>
    </source>
</evidence>
<dbReference type="Gene3D" id="3.30.2090.10">
    <property type="entry name" value="Multidrug efflux transporter AcrB TolC docking domain, DN and DC subdomains"/>
    <property type="match status" value="2"/>
</dbReference>
<feature type="transmembrane region" description="Helical" evidence="1">
    <location>
        <begin position="331"/>
        <end position="351"/>
    </location>
</feature>
<feature type="transmembrane region" description="Helical" evidence="1">
    <location>
        <begin position="948"/>
        <end position="967"/>
    </location>
</feature>
<dbReference type="Gene3D" id="1.20.1640.10">
    <property type="entry name" value="Multidrug efflux transporter AcrB transmembrane domain"/>
    <property type="match status" value="2"/>
</dbReference>
<dbReference type="Gene3D" id="3.30.70.1440">
    <property type="entry name" value="Multidrug efflux transporter AcrB pore domain"/>
    <property type="match status" value="1"/>
</dbReference>
<feature type="transmembrane region" description="Helical" evidence="1">
    <location>
        <begin position="872"/>
        <end position="897"/>
    </location>
</feature>
<dbReference type="EMBL" id="LELK01000001">
    <property type="protein sequence ID" value="KMM38896.1"/>
    <property type="molecule type" value="Genomic_DNA"/>
</dbReference>
<dbReference type="Gene3D" id="3.30.70.1430">
    <property type="entry name" value="Multidrug efflux transporter AcrB pore domain"/>
    <property type="match status" value="2"/>
</dbReference>
<feature type="transmembrane region" description="Helical" evidence="1">
    <location>
        <begin position="429"/>
        <end position="455"/>
    </location>
</feature>
<proteinExistence type="predicted"/>
<dbReference type="SUPFAM" id="SSF82714">
    <property type="entry name" value="Multidrug efflux transporter AcrB TolC docking domain, DN and DC subdomains"/>
    <property type="match status" value="2"/>
</dbReference>
<feature type="transmembrane region" description="Helical" evidence="1">
    <location>
        <begin position="358"/>
        <end position="378"/>
    </location>
</feature>
<dbReference type="PATRIC" id="fig|157733.3.peg.3540"/>
<reference evidence="2" key="1">
    <citation type="submission" date="2015-06" db="EMBL/GenBank/DDBJ databases">
        <authorList>
            <person name="Liu B."/>
            <person name="Wang J."/>
            <person name="Zhu Y."/>
            <person name="Liu G."/>
            <person name="Chen Q."/>
            <person name="Zheng C."/>
            <person name="Che J."/>
            <person name="Ge C."/>
            <person name="Shi H."/>
            <person name="Pan Z."/>
            <person name="Liu X."/>
        </authorList>
    </citation>
    <scope>NUCLEOTIDE SEQUENCE [LARGE SCALE GENOMIC DNA]</scope>
    <source>
        <strain evidence="2">DSM 16346</strain>
    </source>
</reference>
<dbReference type="Gene3D" id="3.30.70.1320">
    <property type="entry name" value="Multidrug efflux transporter AcrB pore domain like"/>
    <property type="match status" value="1"/>
</dbReference>
<feature type="transmembrane region" description="Helical" evidence="1">
    <location>
        <begin position="461"/>
        <end position="487"/>
    </location>
</feature>
<dbReference type="GO" id="GO:0005886">
    <property type="term" value="C:plasma membrane"/>
    <property type="evidence" value="ECO:0007669"/>
    <property type="project" value="TreeGrafter"/>
</dbReference>
<keyword evidence="3" id="KW-1185">Reference proteome</keyword>
<dbReference type="STRING" id="157733.AB986_06470"/>
<keyword evidence="1" id="KW-0812">Transmembrane</keyword>
<dbReference type="PANTHER" id="PTHR32063:SF0">
    <property type="entry name" value="SWARMING MOTILITY PROTEIN SWRC"/>
    <property type="match status" value="1"/>
</dbReference>
<comment type="caution">
    <text evidence="2">The sequence shown here is derived from an EMBL/GenBank/DDBJ whole genome shotgun (WGS) entry which is preliminary data.</text>
</comment>
<evidence type="ECO:0000313" key="2">
    <source>
        <dbReference type="EMBL" id="KMM38896.1"/>
    </source>
</evidence>
<accession>A0A0J6CRG4</accession>
<feature type="transmembrane region" description="Helical" evidence="1">
    <location>
        <begin position="384"/>
        <end position="408"/>
    </location>
</feature>
<gene>
    <name evidence="2" type="ORF">AB986_06470</name>
</gene>
<dbReference type="AlphaFoldDB" id="A0A0J6CRG4"/>
<dbReference type="InterPro" id="IPR001036">
    <property type="entry name" value="Acrflvin-R"/>
</dbReference>
<feature type="transmembrane region" description="Helical" evidence="1">
    <location>
        <begin position="903"/>
        <end position="927"/>
    </location>
</feature>
<keyword evidence="1" id="KW-0472">Membrane</keyword>